<name>A0A1G8YZS0_9ACTN</name>
<accession>A0A1G8YZS0</accession>
<evidence type="ECO:0000313" key="3">
    <source>
        <dbReference type="Proteomes" id="UP000198683"/>
    </source>
</evidence>
<protein>
    <submittedName>
        <fullName evidence="2">Uncharacterized protein</fullName>
    </submittedName>
</protein>
<gene>
    <name evidence="2" type="ORF">SAMN05421874_10553</name>
</gene>
<dbReference type="Proteomes" id="UP000198683">
    <property type="component" value="Unassembled WGS sequence"/>
</dbReference>
<sequence>MRAAGEWFWAARGHRPPGLAVLVALVAAAVAGLLTAGSLMRDADAYRAGHRQVAAHLAGERAGTYHLTWDDGRSGAWTREPPERVSGSTAVIWLDSRNRPAPPPPGAAGIVLGALLAAVAAGAAGWLVVRVVLPWWGARRACRRLDREWRDLDGSP</sequence>
<keyword evidence="1" id="KW-0812">Transmembrane</keyword>
<dbReference type="EMBL" id="FNFB01000005">
    <property type="protein sequence ID" value="SDK07884.1"/>
    <property type="molecule type" value="Genomic_DNA"/>
</dbReference>
<evidence type="ECO:0000313" key="2">
    <source>
        <dbReference type="EMBL" id="SDK07884.1"/>
    </source>
</evidence>
<dbReference type="OrthoDB" id="137245at85012"/>
<feature type="transmembrane region" description="Helical" evidence="1">
    <location>
        <begin position="20"/>
        <end position="40"/>
    </location>
</feature>
<dbReference type="AlphaFoldDB" id="A0A1G8YZS0"/>
<dbReference type="RefSeq" id="WP_090762407.1">
    <property type="nucleotide sequence ID" value="NZ_FNFB01000005.1"/>
</dbReference>
<keyword evidence="3" id="KW-1185">Reference proteome</keyword>
<feature type="transmembrane region" description="Helical" evidence="1">
    <location>
        <begin position="107"/>
        <end position="133"/>
    </location>
</feature>
<proteinExistence type="predicted"/>
<keyword evidence="1" id="KW-1133">Transmembrane helix</keyword>
<evidence type="ECO:0000256" key="1">
    <source>
        <dbReference type="SAM" id="Phobius"/>
    </source>
</evidence>
<reference evidence="2 3" key="1">
    <citation type="submission" date="2016-10" db="EMBL/GenBank/DDBJ databases">
        <authorList>
            <person name="de Groot N.N."/>
        </authorList>
    </citation>
    <scope>NUCLEOTIDE SEQUENCE [LARGE SCALE GENOMIC DNA]</scope>
    <source>
        <strain evidence="2 3">CGMCC 4.5681</strain>
    </source>
</reference>
<keyword evidence="1" id="KW-0472">Membrane</keyword>
<dbReference type="STRING" id="683260.SAMN05421874_10553"/>
<organism evidence="2 3">
    <name type="scientific">Nonomuraea maritima</name>
    <dbReference type="NCBI Taxonomy" id="683260"/>
    <lineage>
        <taxon>Bacteria</taxon>
        <taxon>Bacillati</taxon>
        <taxon>Actinomycetota</taxon>
        <taxon>Actinomycetes</taxon>
        <taxon>Streptosporangiales</taxon>
        <taxon>Streptosporangiaceae</taxon>
        <taxon>Nonomuraea</taxon>
    </lineage>
</organism>